<comment type="caution">
    <text evidence="2">The sequence shown here is derived from an EMBL/GenBank/DDBJ whole genome shotgun (WGS) entry which is preliminary data.</text>
</comment>
<keyword evidence="1" id="KW-0732">Signal</keyword>
<evidence type="ECO:0000313" key="3">
    <source>
        <dbReference type="Proteomes" id="UP000735302"/>
    </source>
</evidence>
<dbReference type="AlphaFoldDB" id="A0AAV4D8V2"/>
<feature type="signal peptide" evidence="1">
    <location>
        <begin position="1"/>
        <end position="19"/>
    </location>
</feature>
<evidence type="ECO:0000256" key="1">
    <source>
        <dbReference type="SAM" id="SignalP"/>
    </source>
</evidence>
<reference evidence="2 3" key="1">
    <citation type="journal article" date="2021" name="Elife">
        <title>Chloroplast acquisition without the gene transfer in kleptoplastic sea slugs, Plakobranchus ocellatus.</title>
        <authorList>
            <person name="Maeda T."/>
            <person name="Takahashi S."/>
            <person name="Yoshida T."/>
            <person name="Shimamura S."/>
            <person name="Takaki Y."/>
            <person name="Nagai Y."/>
            <person name="Toyoda A."/>
            <person name="Suzuki Y."/>
            <person name="Arimoto A."/>
            <person name="Ishii H."/>
            <person name="Satoh N."/>
            <person name="Nishiyama T."/>
            <person name="Hasebe M."/>
            <person name="Maruyama T."/>
            <person name="Minagawa J."/>
            <person name="Obokata J."/>
            <person name="Shigenobu S."/>
        </authorList>
    </citation>
    <scope>NUCLEOTIDE SEQUENCE [LARGE SCALE GENOMIC DNA]</scope>
</reference>
<evidence type="ECO:0008006" key="4">
    <source>
        <dbReference type="Google" id="ProtNLM"/>
    </source>
</evidence>
<proteinExistence type="predicted"/>
<sequence length="85" mass="9197">MKYVAGLFVALAVVSIADASTKKGCLYDGLSLLNDVTVDCSSLYNTYTDQKTGDTVCCEYDDKKPDYDAVYTPSGIPLVYCVCKS</sequence>
<evidence type="ECO:0000313" key="2">
    <source>
        <dbReference type="EMBL" id="GFO40572.1"/>
    </source>
</evidence>
<protein>
    <recommendedName>
        <fullName evidence="4">Plethodontid modulating factor</fullName>
    </recommendedName>
</protein>
<keyword evidence="3" id="KW-1185">Reference proteome</keyword>
<gene>
    <name evidence="2" type="ORF">PoB_006707700</name>
</gene>
<organism evidence="2 3">
    <name type="scientific">Plakobranchus ocellatus</name>
    <dbReference type="NCBI Taxonomy" id="259542"/>
    <lineage>
        <taxon>Eukaryota</taxon>
        <taxon>Metazoa</taxon>
        <taxon>Spiralia</taxon>
        <taxon>Lophotrochozoa</taxon>
        <taxon>Mollusca</taxon>
        <taxon>Gastropoda</taxon>
        <taxon>Heterobranchia</taxon>
        <taxon>Euthyneura</taxon>
        <taxon>Panpulmonata</taxon>
        <taxon>Sacoglossa</taxon>
        <taxon>Placobranchoidea</taxon>
        <taxon>Plakobranchidae</taxon>
        <taxon>Plakobranchus</taxon>
    </lineage>
</organism>
<accession>A0AAV4D8V2</accession>
<feature type="chain" id="PRO_5043416504" description="Plethodontid modulating factor" evidence="1">
    <location>
        <begin position="20"/>
        <end position="85"/>
    </location>
</feature>
<name>A0AAV4D8V2_9GAST</name>
<dbReference type="Proteomes" id="UP000735302">
    <property type="component" value="Unassembled WGS sequence"/>
</dbReference>
<dbReference type="EMBL" id="BLXT01007620">
    <property type="protein sequence ID" value="GFO40572.1"/>
    <property type="molecule type" value="Genomic_DNA"/>
</dbReference>